<dbReference type="EMBL" id="CP012333">
    <property type="protein sequence ID" value="AKV02355.1"/>
    <property type="molecule type" value="Genomic_DNA"/>
</dbReference>
<sequence>MGIAGLTGCETPEPRSALSYAADAERAYNQAMEEFTSHNWIEAQSLFREVKRKYSYSKFARLAELRIADADFEQEKYAEAIREYRQFVHDHRSDVEEVGYARARIAEAQYKQISESFLLPSADERDQAVILDAYKELKGYVHDYPTGKDSQKIRELLADVTARLMRHELYVARFYLQRDNFDAAVLRIQYAMRNFALGPQLAPATPGKQPRINPNAPEPVDSGLEAEALLLLGEVYLKMHKFGDARDTFNAILHDYPKSPLTVQANNYLDYMRERGV</sequence>
<dbReference type="AlphaFoldDB" id="A0A0K1QAB5"/>
<evidence type="ECO:0000313" key="6">
    <source>
        <dbReference type="EMBL" id="AKV02355.1"/>
    </source>
</evidence>
<evidence type="ECO:0000256" key="4">
    <source>
        <dbReference type="PROSITE-ProRule" id="PRU00339"/>
    </source>
</evidence>
<dbReference type="SUPFAM" id="SSF48452">
    <property type="entry name" value="TPR-like"/>
    <property type="match status" value="1"/>
</dbReference>
<evidence type="ECO:0000259" key="5">
    <source>
        <dbReference type="Pfam" id="PF13525"/>
    </source>
</evidence>
<keyword evidence="1" id="KW-0732">Signal</keyword>
<keyword evidence="7" id="KW-1185">Reference proteome</keyword>
<dbReference type="PROSITE" id="PS50005">
    <property type="entry name" value="TPR"/>
    <property type="match status" value="1"/>
</dbReference>
<proteinExistence type="predicted"/>
<dbReference type="InterPro" id="IPR017689">
    <property type="entry name" value="BamD"/>
</dbReference>
<name>A0A0K1QAB5_9BACT</name>
<dbReference type="KEGG" id="llu:AKJ09_09018"/>
<dbReference type="InterPro" id="IPR019734">
    <property type="entry name" value="TPR_rpt"/>
</dbReference>
<gene>
    <name evidence="6" type="ORF">AKJ09_09018</name>
</gene>
<evidence type="ECO:0000256" key="2">
    <source>
        <dbReference type="ARBA" id="ARBA00023136"/>
    </source>
</evidence>
<dbReference type="Proteomes" id="UP000064967">
    <property type="component" value="Chromosome"/>
</dbReference>
<reference evidence="6 7" key="1">
    <citation type="submission" date="2015-08" db="EMBL/GenBank/DDBJ databases">
        <authorList>
            <person name="Babu N.S."/>
            <person name="Beckwith C.J."/>
            <person name="Beseler K.G."/>
            <person name="Brison A."/>
            <person name="Carone J.V."/>
            <person name="Caskin T.P."/>
            <person name="Diamond M."/>
            <person name="Durham M.E."/>
            <person name="Foxe J.M."/>
            <person name="Go M."/>
            <person name="Henderson B.A."/>
            <person name="Jones I.B."/>
            <person name="McGettigan J.A."/>
            <person name="Micheletti S.J."/>
            <person name="Nasrallah M.E."/>
            <person name="Ortiz D."/>
            <person name="Piller C.R."/>
            <person name="Privatt S.R."/>
            <person name="Schneider S.L."/>
            <person name="Sharp S."/>
            <person name="Smith T.C."/>
            <person name="Stanton J.D."/>
            <person name="Ullery H.E."/>
            <person name="Wilson R.J."/>
            <person name="Serrano M.G."/>
            <person name="Buck G."/>
            <person name="Lee V."/>
            <person name="Wang Y."/>
            <person name="Carvalho R."/>
            <person name="Voegtly L."/>
            <person name="Shi R."/>
            <person name="Duckworth R."/>
            <person name="Johnson A."/>
            <person name="Loviza R."/>
            <person name="Walstead R."/>
            <person name="Shah Z."/>
            <person name="Kiflezghi M."/>
            <person name="Wade K."/>
            <person name="Ball S.L."/>
            <person name="Bradley K.W."/>
            <person name="Asai D.J."/>
            <person name="Bowman C.A."/>
            <person name="Russell D.A."/>
            <person name="Pope W.H."/>
            <person name="Jacobs-Sera D."/>
            <person name="Hendrix R.W."/>
            <person name="Hatfull G.F."/>
        </authorList>
    </citation>
    <scope>NUCLEOTIDE SEQUENCE [LARGE SCALE GENOMIC DNA]</scope>
    <source>
        <strain evidence="6 7">DSM 27648</strain>
    </source>
</reference>
<dbReference type="Pfam" id="PF13174">
    <property type="entry name" value="TPR_6"/>
    <property type="match status" value="1"/>
</dbReference>
<keyword evidence="3" id="KW-0998">Cell outer membrane</keyword>
<evidence type="ECO:0000256" key="1">
    <source>
        <dbReference type="ARBA" id="ARBA00022729"/>
    </source>
</evidence>
<dbReference type="Gene3D" id="1.25.40.10">
    <property type="entry name" value="Tetratricopeptide repeat domain"/>
    <property type="match status" value="1"/>
</dbReference>
<keyword evidence="2" id="KW-0472">Membrane</keyword>
<protein>
    <submittedName>
        <fullName evidence="6">Competence protein ComL</fullName>
    </submittedName>
</protein>
<dbReference type="NCBIfam" id="TIGR03302">
    <property type="entry name" value="OM_YfiO"/>
    <property type="match status" value="1"/>
</dbReference>
<feature type="repeat" description="TPR" evidence="4">
    <location>
        <begin position="226"/>
        <end position="259"/>
    </location>
</feature>
<evidence type="ECO:0000313" key="7">
    <source>
        <dbReference type="Proteomes" id="UP000064967"/>
    </source>
</evidence>
<keyword evidence="4" id="KW-0802">TPR repeat</keyword>
<dbReference type="InterPro" id="IPR011990">
    <property type="entry name" value="TPR-like_helical_dom_sf"/>
</dbReference>
<evidence type="ECO:0000256" key="3">
    <source>
        <dbReference type="ARBA" id="ARBA00023237"/>
    </source>
</evidence>
<feature type="domain" description="Outer membrane lipoprotein BamD-like" evidence="5">
    <location>
        <begin position="22"/>
        <end position="196"/>
    </location>
</feature>
<dbReference type="InterPro" id="IPR039565">
    <property type="entry name" value="BamD-like"/>
</dbReference>
<accession>A0A0K1QAB5</accession>
<organism evidence="6 7">
    <name type="scientific">Labilithrix luteola</name>
    <dbReference type="NCBI Taxonomy" id="1391654"/>
    <lineage>
        <taxon>Bacteria</taxon>
        <taxon>Pseudomonadati</taxon>
        <taxon>Myxococcota</taxon>
        <taxon>Polyangia</taxon>
        <taxon>Polyangiales</taxon>
        <taxon>Labilitrichaceae</taxon>
        <taxon>Labilithrix</taxon>
    </lineage>
</organism>
<dbReference type="Pfam" id="PF13525">
    <property type="entry name" value="YfiO"/>
    <property type="match status" value="1"/>
</dbReference>
<dbReference type="STRING" id="1391654.AKJ09_09018"/>